<evidence type="ECO:0000259" key="5">
    <source>
        <dbReference type="PROSITE" id="PS51898"/>
    </source>
</evidence>
<feature type="domain" description="Core-binding (CB)" evidence="6">
    <location>
        <begin position="45"/>
        <end position="135"/>
    </location>
</feature>
<dbReference type="SUPFAM" id="SSF56349">
    <property type="entry name" value="DNA breaking-rejoining enzymes"/>
    <property type="match status" value="1"/>
</dbReference>
<dbReference type="Pfam" id="PF13102">
    <property type="entry name" value="Phage_int_SAM_5"/>
    <property type="match status" value="1"/>
</dbReference>
<dbReference type="AlphaFoldDB" id="A0A5D4T6V0"/>
<dbReference type="CDD" id="cd00397">
    <property type="entry name" value="DNA_BRE_C"/>
    <property type="match status" value="1"/>
</dbReference>
<dbReference type="Proteomes" id="UP000322524">
    <property type="component" value="Unassembled WGS sequence"/>
</dbReference>
<comment type="caution">
    <text evidence="7">The sequence shown here is derived from an EMBL/GenBank/DDBJ whole genome shotgun (WGS) entry which is preliminary data.</text>
</comment>
<dbReference type="RefSeq" id="WP_148986943.1">
    <property type="nucleotide sequence ID" value="NZ_VTEV01000001.1"/>
</dbReference>
<accession>A0A5D4T6V0</accession>
<proteinExistence type="inferred from homology"/>
<evidence type="ECO:0000256" key="2">
    <source>
        <dbReference type="ARBA" id="ARBA00023125"/>
    </source>
</evidence>
<dbReference type="InterPro" id="IPR011010">
    <property type="entry name" value="DNA_brk_join_enz"/>
</dbReference>
<gene>
    <name evidence="7" type="ORF">FZC76_03900</name>
</gene>
<sequence length="357" mass="41663">MPIKIQSSVNYEGLCNELGITVDELLMLVKNKDKQQLNQPKVTAIQVIDEYHQNLNELHDLNRRSAETIKTYENFLKRLKTFLSNSYPNLIITELRENIVYELLKNSKARKTERLATNTVNKYLAIIRSILGFAHTKGYTDKDLRGKFPIQSIDTLPRYINDTHTEKVLKAALQKTYGYRKRAMLIFLLGTGCRVSELTNMKVCDFDINENLIFVRKGKRNKERYIPMFEEVKIKILHYLKLSGVDEWKSDIRGYLFSSDEGLIREKKILDRSVQYLVRGIFDDIGLDNNFTVHSLRHTFAVNCLKSGIIEPYLMQMLGHEDPKTTAVYTKLVPKDLREQVMKNYPFPFEQLLNELI</sequence>
<feature type="domain" description="Tyr recombinase" evidence="5">
    <location>
        <begin position="155"/>
        <end position="342"/>
    </location>
</feature>
<comment type="similarity">
    <text evidence="1">Belongs to the 'phage' integrase family.</text>
</comment>
<dbReference type="InterPro" id="IPR010998">
    <property type="entry name" value="Integrase_recombinase_N"/>
</dbReference>
<evidence type="ECO:0000256" key="3">
    <source>
        <dbReference type="ARBA" id="ARBA00023172"/>
    </source>
</evidence>
<dbReference type="Gene3D" id="1.10.443.10">
    <property type="entry name" value="Intergrase catalytic core"/>
    <property type="match status" value="1"/>
</dbReference>
<dbReference type="Pfam" id="PF00589">
    <property type="entry name" value="Phage_integrase"/>
    <property type="match status" value="1"/>
</dbReference>
<dbReference type="PROSITE" id="PS51900">
    <property type="entry name" value="CB"/>
    <property type="match status" value="1"/>
</dbReference>
<dbReference type="GO" id="GO:0003677">
    <property type="term" value="F:DNA binding"/>
    <property type="evidence" value="ECO:0007669"/>
    <property type="project" value="UniProtKB-UniRule"/>
</dbReference>
<reference evidence="7 8" key="1">
    <citation type="submission" date="2019-08" db="EMBL/GenBank/DDBJ databases">
        <title>Bacillus genomes from the desert of Cuatro Cienegas, Coahuila.</title>
        <authorList>
            <person name="Olmedo-Alvarez G."/>
        </authorList>
    </citation>
    <scope>NUCLEOTIDE SEQUENCE [LARGE SCALE GENOMIC DNA]</scope>
    <source>
        <strain evidence="7 8">CH28_1T</strain>
    </source>
</reference>
<dbReference type="Gene3D" id="1.10.150.130">
    <property type="match status" value="1"/>
</dbReference>
<evidence type="ECO:0000256" key="1">
    <source>
        <dbReference type="ARBA" id="ARBA00008857"/>
    </source>
</evidence>
<evidence type="ECO:0000259" key="6">
    <source>
        <dbReference type="PROSITE" id="PS51900"/>
    </source>
</evidence>
<dbReference type="GO" id="GO:0015074">
    <property type="term" value="P:DNA integration"/>
    <property type="evidence" value="ECO:0007669"/>
    <property type="project" value="InterPro"/>
</dbReference>
<dbReference type="InterPro" id="IPR044068">
    <property type="entry name" value="CB"/>
</dbReference>
<organism evidence="7 8">
    <name type="scientific">Sutcliffiella horikoshii</name>
    <dbReference type="NCBI Taxonomy" id="79883"/>
    <lineage>
        <taxon>Bacteria</taxon>
        <taxon>Bacillati</taxon>
        <taxon>Bacillota</taxon>
        <taxon>Bacilli</taxon>
        <taxon>Bacillales</taxon>
        <taxon>Bacillaceae</taxon>
        <taxon>Sutcliffiella</taxon>
    </lineage>
</organism>
<name>A0A5D4T6V0_9BACI</name>
<dbReference type="InterPro" id="IPR002104">
    <property type="entry name" value="Integrase_catalytic"/>
</dbReference>
<evidence type="ECO:0000313" key="8">
    <source>
        <dbReference type="Proteomes" id="UP000322524"/>
    </source>
</evidence>
<dbReference type="PANTHER" id="PTHR30349">
    <property type="entry name" value="PHAGE INTEGRASE-RELATED"/>
    <property type="match status" value="1"/>
</dbReference>
<dbReference type="OrthoDB" id="9766545at2"/>
<dbReference type="InterPro" id="IPR025269">
    <property type="entry name" value="SAM-like_dom"/>
</dbReference>
<evidence type="ECO:0000313" key="7">
    <source>
        <dbReference type="EMBL" id="TYS71045.1"/>
    </source>
</evidence>
<keyword evidence="3" id="KW-0233">DNA recombination</keyword>
<dbReference type="InterPro" id="IPR013762">
    <property type="entry name" value="Integrase-like_cat_sf"/>
</dbReference>
<dbReference type="PROSITE" id="PS51898">
    <property type="entry name" value="TYR_RECOMBINASE"/>
    <property type="match status" value="1"/>
</dbReference>
<keyword evidence="2 4" id="KW-0238">DNA-binding</keyword>
<dbReference type="EMBL" id="VTEV01000001">
    <property type="protein sequence ID" value="TYS71045.1"/>
    <property type="molecule type" value="Genomic_DNA"/>
</dbReference>
<dbReference type="InterPro" id="IPR050090">
    <property type="entry name" value="Tyrosine_recombinase_XerCD"/>
</dbReference>
<dbReference type="PANTHER" id="PTHR30349:SF41">
    <property type="entry name" value="INTEGRASE_RECOMBINASE PROTEIN MJ0367-RELATED"/>
    <property type="match status" value="1"/>
</dbReference>
<dbReference type="GO" id="GO:0006310">
    <property type="term" value="P:DNA recombination"/>
    <property type="evidence" value="ECO:0007669"/>
    <property type="project" value="UniProtKB-KW"/>
</dbReference>
<protein>
    <submittedName>
        <fullName evidence="7">Tyrosine-type recombinase/integrase</fullName>
    </submittedName>
</protein>
<evidence type="ECO:0000256" key="4">
    <source>
        <dbReference type="PROSITE-ProRule" id="PRU01248"/>
    </source>
</evidence>